<dbReference type="InterPro" id="IPR013324">
    <property type="entry name" value="RNA_pol_sigma_r3/r4-like"/>
</dbReference>
<dbReference type="NCBIfam" id="TIGR02937">
    <property type="entry name" value="sigma70-ECF"/>
    <property type="match status" value="1"/>
</dbReference>
<evidence type="ECO:0000256" key="1">
    <source>
        <dbReference type="ARBA" id="ARBA00010641"/>
    </source>
</evidence>
<feature type="domain" description="HTH luxR-type" evidence="7">
    <location>
        <begin position="136"/>
        <end position="196"/>
    </location>
</feature>
<dbReference type="Gene3D" id="1.10.1740.10">
    <property type="match status" value="1"/>
</dbReference>
<dbReference type="InterPro" id="IPR036388">
    <property type="entry name" value="WH-like_DNA-bd_sf"/>
</dbReference>
<sequence length="205" mass="22919">MTDTLEPPDEHLVSLSKDGNLAAFNSLVDRYQSLVFTLCYRLIGERTAAEDAAQEAFLSAYRALHQFKGGSFRSWLLRIAANAARDELRRRMRRIPARSLSAEDSDDSALDPPDPAADPAAAFDDRSLGPALEAALRSLPPDQREVLLLADVHGFQYEEIAAATGVAMGTVKSRLFRARERLRRALERRPELFTRSGRLHDRGER</sequence>
<dbReference type="PANTHER" id="PTHR43133">
    <property type="entry name" value="RNA POLYMERASE ECF-TYPE SIGMA FACTO"/>
    <property type="match status" value="1"/>
</dbReference>
<keyword evidence="4" id="KW-0238">DNA-binding</keyword>
<dbReference type="InterPro" id="IPR007627">
    <property type="entry name" value="RNA_pol_sigma70_r2"/>
</dbReference>
<keyword evidence="5" id="KW-0804">Transcription</keyword>
<dbReference type="InterPro" id="IPR013249">
    <property type="entry name" value="RNA_pol_sigma70_r4_t2"/>
</dbReference>
<dbReference type="CDD" id="cd06171">
    <property type="entry name" value="Sigma70_r4"/>
    <property type="match status" value="1"/>
</dbReference>
<evidence type="ECO:0000259" key="7">
    <source>
        <dbReference type="SMART" id="SM00421"/>
    </source>
</evidence>
<keyword evidence="3" id="KW-0731">Sigma factor</keyword>
<organism evidence="8 9">
    <name type="scientific">Tepidiforma bonchosmolovskayae</name>
    <dbReference type="NCBI Taxonomy" id="2601677"/>
    <lineage>
        <taxon>Bacteria</taxon>
        <taxon>Bacillati</taxon>
        <taxon>Chloroflexota</taxon>
        <taxon>Tepidiformia</taxon>
        <taxon>Tepidiformales</taxon>
        <taxon>Tepidiformaceae</taxon>
        <taxon>Tepidiforma</taxon>
    </lineage>
</organism>
<dbReference type="Gene3D" id="1.10.10.10">
    <property type="entry name" value="Winged helix-like DNA-binding domain superfamily/Winged helix DNA-binding domain"/>
    <property type="match status" value="1"/>
</dbReference>
<evidence type="ECO:0000313" key="9">
    <source>
        <dbReference type="Proteomes" id="UP000326331"/>
    </source>
</evidence>
<protein>
    <submittedName>
        <fullName evidence="8">Sigma-70 family RNA polymerase sigma factor</fullName>
    </submittedName>
</protein>
<dbReference type="InterPro" id="IPR039425">
    <property type="entry name" value="RNA_pol_sigma-70-like"/>
</dbReference>
<dbReference type="SMART" id="SM00421">
    <property type="entry name" value="HTH_LUXR"/>
    <property type="match status" value="1"/>
</dbReference>
<evidence type="ECO:0000256" key="2">
    <source>
        <dbReference type="ARBA" id="ARBA00023015"/>
    </source>
</evidence>
<dbReference type="RefSeq" id="WP_158066330.1">
    <property type="nucleotide sequence ID" value="NZ_CP042829.1"/>
</dbReference>
<dbReference type="EMBL" id="CP042829">
    <property type="protein sequence ID" value="QFG02400.1"/>
    <property type="molecule type" value="Genomic_DNA"/>
</dbReference>
<dbReference type="Pfam" id="PF08281">
    <property type="entry name" value="Sigma70_r4_2"/>
    <property type="match status" value="1"/>
</dbReference>
<evidence type="ECO:0000313" key="8">
    <source>
        <dbReference type="EMBL" id="QFG02400.1"/>
    </source>
</evidence>
<dbReference type="InterPro" id="IPR013325">
    <property type="entry name" value="RNA_pol_sigma_r2"/>
</dbReference>
<dbReference type="Pfam" id="PF04542">
    <property type="entry name" value="Sigma70_r2"/>
    <property type="match status" value="1"/>
</dbReference>
<name>A0ABX6C070_9CHLR</name>
<dbReference type="SUPFAM" id="SSF88659">
    <property type="entry name" value="Sigma3 and sigma4 domains of RNA polymerase sigma factors"/>
    <property type="match status" value="1"/>
</dbReference>
<dbReference type="InterPro" id="IPR014284">
    <property type="entry name" value="RNA_pol_sigma-70_dom"/>
</dbReference>
<evidence type="ECO:0000256" key="3">
    <source>
        <dbReference type="ARBA" id="ARBA00023082"/>
    </source>
</evidence>
<evidence type="ECO:0000256" key="5">
    <source>
        <dbReference type="ARBA" id="ARBA00023163"/>
    </source>
</evidence>
<dbReference type="InterPro" id="IPR000792">
    <property type="entry name" value="Tscrpt_reg_LuxR_C"/>
</dbReference>
<proteinExistence type="inferred from homology"/>
<dbReference type="SUPFAM" id="SSF88946">
    <property type="entry name" value="Sigma2 domain of RNA polymerase sigma factors"/>
    <property type="match status" value="1"/>
</dbReference>
<evidence type="ECO:0000256" key="4">
    <source>
        <dbReference type="ARBA" id="ARBA00023125"/>
    </source>
</evidence>
<dbReference type="PANTHER" id="PTHR43133:SF8">
    <property type="entry name" value="RNA POLYMERASE SIGMA FACTOR HI_1459-RELATED"/>
    <property type="match status" value="1"/>
</dbReference>
<reference evidence="8 9" key="1">
    <citation type="submission" date="2019-10" db="EMBL/GenBank/DDBJ databases">
        <title>Thermopilla bonchosmolovskayae gen. nov., sp. nov., a moderately thermophilic Chloroflexi bacterium from a Chukotka hot spring (Arctic, Russia), representing a novel classis Thermopillaia, which include previously uncultivated lineage OLB14.</title>
        <authorList>
            <person name="Kochetkova T.V."/>
            <person name="Zayulina K.S."/>
            <person name="Zhigarkov V.S."/>
            <person name="Minaev N.V."/>
            <person name="Novikov A."/>
            <person name="Toshchakov S.V."/>
            <person name="Elcheninov A.G."/>
            <person name="Kublanov I.V."/>
        </authorList>
    </citation>
    <scope>NUCLEOTIDE SEQUENCE [LARGE SCALE GENOMIC DNA]</scope>
    <source>
        <strain evidence="8 9">3753O</strain>
    </source>
</reference>
<comment type="similarity">
    <text evidence="1">Belongs to the sigma-70 factor family. ECF subfamily.</text>
</comment>
<keyword evidence="9" id="KW-1185">Reference proteome</keyword>
<keyword evidence="2" id="KW-0805">Transcription regulation</keyword>
<dbReference type="Proteomes" id="UP000326331">
    <property type="component" value="Chromosome"/>
</dbReference>
<gene>
    <name evidence="8" type="ORF">Tbon_03530</name>
</gene>
<accession>A0ABX6C070</accession>
<evidence type="ECO:0000256" key="6">
    <source>
        <dbReference type="SAM" id="MobiDB-lite"/>
    </source>
</evidence>
<feature type="region of interest" description="Disordered" evidence="6">
    <location>
        <begin position="99"/>
        <end position="123"/>
    </location>
</feature>